<dbReference type="PANTHER" id="PTHR46509">
    <property type="entry name" value="PHOSPHOADENOSINE PHOSPHOSULFATE REDUCTASE"/>
    <property type="match status" value="1"/>
</dbReference>
<dbReference type="Proteomes" id="UP001205843">
    <property type="component" value="Unassembled WGS sequence"/>
</dbReference>
<dbReference type="Gene3D" id="3.40.50.620">
    <property type="entry name" value="HUPs"/>
    <property type="match status" value="1"/>
</dbReference>
<comment type="function">
    <text evidence="4">Catalyzes the formation of sulfite from phosphoadenosine 5'-phosphosulfate (PAPS) using thioredoxin as an electron donor.</text>
</comment>
<dbReference type="GO" id="GO:0004604">
    <property type="term" value="F:phosphoadenylyl-sulfate reductase (thioredoxin) activity"/>
    <property type="evidence" value="ECO:0007669"/>
    <property type="project" value="UniProtKB-UniRule"/>
</dbReference>
<dbReference type="NCBIfam" id="TIGR02057">
    <property type="entry name" value="PAPS_reductase"/>
    <property type="match status" value="1"/>
</dbReference>
<sequence length="245" mass="28095">MASTAQQAVRPAPNHDDYQSLQGVSQELERLSAEDRVSWGLERFCGRIVLSSSFGAQSAVSLHLVTSQRPDIPVVLVDTGYLFPETYRFIDTLTERLRLNLQVFRPELSPAWQEARYGRLWEAGTQGIDRYNRINKVEPMRRALSDLGADAWFAGLRRQQAGSRATRSVVEQQNGRIKIHPIIDWTDRDVYQYLKGHGLPYHPLWHEGYVSIGDVHTTRRITADMSEEETRFFGLKRECGLHELV</sequence>
<dbReference type="GO" id="GO:0019379">
    <property type="term" value="P:sulfate assimilation, phosphoadenylyl sulfate reduction by phosphoadenylyl-sulfate reductase (thioredoxin)"/>
    <property type="evidence" value="ECO:0007669"/>
    <property type="project" value="UniProtKB-UniRule"/>
</dbReference>
<name>A0AAE3G8K6_9GAMM</name>
<organism evidence="7 8">
    <name type="scientific">Natronocella acetinitrilica</name>
    <dbReference type="NCBI Taxonomy" id="414046"/>
    <lineage>
        <taxon>Bacteria</taxon>
        <taxon>Pseudomonadati</taxon>
        <taxon>Pseudomonadota</taxon>
        <taxon>Gammaproteobacteria</taxon>
        <taxon>Chromatiales</taxon>
        <taxon>Ectothiorhodospiraceae</taxon>
        <taxon>Natronocella</taxon>
    </lineage>
</organism>
<evidence type="ECO:0000256" key="2">
    <source>
        <dbReference type="ARBA" id="ARBA00022490"/>
    </source>
</evidence>
<evidence type="ECO:0000259" key="6">
    <source>
        <dbReference type="Pfam" id="PF01507"/>
    </source>
</evidence>
<reference evidence="7" key="1">
    <citation type="submission" date="2022-03" db="EMBL/GenBank/DDBJ databases">
        <title>Genomic Encyclopedia of Type Strains, Phase III (KMG-III): the genomes of soil and plant-associated and newly described type strains.</title>
        <authorList>
            <person name="Whitman W."/>
        </authorList>
    </citation>
    <scope>NUCLEOTIDE SEQUENCE</scope>
    <source>
        <strain evidence="7">ANL 6-2</strain>
    </source>
</reference>
<dbReference type="InterPro" id="IPR002500">
    <property type="entry name" value="PAPS_reduct_dom"/>
</dbReference>
<dbReference type="SUPFAM" id="SSF52402">
    <property type="entry name" value="Adenine nucleotide alpha hydrolases-like"/>
    <property type="match status" value="1"/>
</dbReference>
<dbReference type="InterPro" id="IPR011800">
    <property type="entry name" value="PAPS_reductase_CysH"/>
</dbReference>
<dbReference type="PIRSF" id="PIRSF000857">
    <property type="entry name" value="PAPS_reductase"/>
    <property type="match status" value="1"/>
</dbReference>
<feature type="region of interest" description="Disordered" evidence="5">
    <location>
        <begin position="1"/>
        <end position="20"/>
    </location>
</feature>
<dbReference type="NCBIfam" id="NF002537">
    <property type="entry name" value="PRK02090.1"/>
    <property type="match status" value="1"/>
</dbReference>
<evidence type="ECO:0000256" key="3">
    <source>
        <dbReference type="ARBA" id="ARBA00023002"/>
    </source>
</evidence>
<proteinExistence type="inferred from homology"/>
<keyword evidence="2 4" id="KW-0963">Cytoplasm</keyword>
<accession>A0AAE3G8K6</accession>
<dbReference type="HAMAP" id="MF_00063">
    <property type="entry name" value="CysH"/>
    <property type="match status" value="1"/>
</dbReference>
<feature type="domain" description="Phosphoadenosine phosphosulphate reductase" evidence="6">
    <location>
        <begin position="48"/>
        <end position="219"/>
    </location>
</feature>
<dbReference type="NCBIfam" id="TIGR00434">
    <property type="entry name" value="cysH"/>
    <property type="match status" value="1"/>
</dbReference>
<evidence type="ECO:0000256" key="1">
    <source>
        <dbReference type="ARBA" id="ARBA00009732"/>
    </source>
</evidence>
<dbReference type="AlphaFoldDB" id="A0AAE3G8K6"/>
<dbReference type="GO" id="GO:0070814">
    <property type="term" value="P:hydrogen sulfide biosynthetic process"/>
    <property type="evidence" value="ECO:0007669"/>
    <property type="project" value="UniProtKB-UniRule"/>
</dbReference>
<dbReference type="EMBL" id="JALJXV010000013">
    <property type="protein sequence ID" value="MCP1677018.1"/>
    <property type="molecule type" value="Genomic_DNA"/>
</dbReference>
<comment type="caution">
    <text evidence="4">Lacks conserved residue(s) required for the propagation of feature annotation.</text>
</comment>
<protein>
    <recommendedName>
        <fullName evidence="4">Phosphoadenosine 5'-phosphosulfate reductase</fullName>
        <shortName evidence="4">PAPS reductase</shortName>
        <ecNumber evidence="4">1.8.4.8</ecNumber>
    </recommendedName>
    <alternativeName>
        <fullName evidence="4">3'-phosphoadenylylsulfate reductase</fullName>
    </alternativeName>
    <alternativeName>
        <fullName evidence="4">PAPS reductase, thioredoxin dependent</fullName>
    </alternativeName>
    <alternativeName>
        <fullName evidence="4">PAPS sulfotransferase</fullName>
    </alternativeName>
    <alternativeName>
        <fullName evidence="4">PAdoPS reductase</fullName>
    </alternativeName>
</protein>
<comment type="similarity">
    <text evidence="1 4">Belongs to the PAPS reductase family. CysH subfamily.</text>
</comment>
<comment type="catalytic activity">
    <reaction evidence="4">
        <text>[thioredoxin]-disulfide + sulfite + adenosine 3',5'-bisphosphate + 2 H(+) = [thioredoxin]-dithiol + 3'-phosphoadenylyl sulfate</text>
        <dbReference type="Rhea" id="RHEA:11724"/>
        <dbReference type="Rhea" id="RHEA-COMP:10698"/>
        <dbReference type="Rhea" id="RHEA-COMP:10700"/>
        <dbReference type="ChEBI" id="CHEBI:15378"/>
        <dbReference type="ChEBI" id="CHEBI:17359"/>
        <dbReference type="ChEBI" id="CHEBI:29950"/>
        <dbReference type="ChEBI" id="CHEBI:50058"/>
        <dbReference type="ChEBI" id="CHEBI:58339"/>
        <dbReference type="ChEBI" id="CHEBI:58343"/>
        <dbReference type="EC" id="1.8.4.8"/>
    </reaction>
</comment>
<dbReference type="FunFam" id="3.40.50.620:FF:000043">
    <property type="entry name" value="Phosphoadenosine phosphosulfate reductase"/>
    <property type="match status" value="1"/>
</dbReference>
<comment type="pathway">
    <text evidence="4">Sulfur metabolism; hydrogen sulfide biosynthesis; sulfite from sulfate: step 3/3.</text>
</comment>
<evidence type="ECO:0000313" key="7">
    <source>
        <dbReference type="EMBL" id="MCP1677018.1"/>
    </source>
</evidence>
<comment type="subcellular location">
    <subcellularLocation>
        <location evidence="4">Cytoplasm</location>
    </subcellularLocation>
</comment>
<evidence type="ECO:0000256" key="4">
    <source>
        <dbReference type="HAMAP-Rule" id="MF_00063"/>
    </source>
</evidence>
<keyword evidence="8" id="KW-1185">Reference proteome</keyword>
<dbReference type="GO" id="GO:0005737">
    <property type="term" value="C:cytoplasm"/>
    <property type="evidence" value="ECO:0007669"/>
    <property type="project" value="UniProtKB-SubCell"/>
</dbReference>
<dbReference type="PANTHER" id="PTHR46509:SF1">
    <property type="entry name" value="PHOSPHOADENOSINE PHOSPHOSULFATE REDUCTASE"/>
    <property type="match status" value="1"/>
</dbReference>
<feature type="active site" description="Nucleophile; cysteine thiosulfonate intermediate" evidence="4">
    <location>
        <position position="239"/>
    </location>
</feature>
<dbReference type="InterPro" id="IPR014729">
    <property type="entry name" value="Rossmann-like_a/b/a_fold"/>
</dbReference>
<dbReference type="InterPro" id="IPR004511">
    <property type="entry name" value="PAPS/APS_Rdtase"/>
</dbReference>
<gene>
    <name evidence="4" type="primary">cysH</name>
    <name evidence="7" type="ORF">J2T57_004192</name>
</gene>
<keyword evidence="3 4" id="KW-0560">Oxidoreductase</keyword>
<dbReference type="CDD" id="cd23945">
    <property type="entry name" value="PAPS_reductase"/>
    <property type="match status" value="1"/>
</dbReference>
<dbReference type="EC" id="1.8.4.8" evidence="4"/>
<dbReference type="Pfam" id="PF01507">
    <property type="entry name" value="PAPS_reduct"/>
    <property type="match status" value="1"/>
</dbReference>
<comment type="caution">
    <text evidence="7">The sequence shown here is derived from an EMBL/GenBank/DDBJ whole genome shotgun (WGS) entry which is preliminary data.</text>
</comment>
<evidence type="ECO:0000313" key="8">
    <source>
        <dbReference type="Proteomes" id="UP001205843"/>
    </source>
</evidence>
<evidence type="ECO:0000256" key="5">
    <source>
        <dbReference type="SAM" id="MobiDB-lite"/>
    </source>
</evidence>
<dbReference type="RefSeq" id="WP_253484837.1">
    <property type="nucleotide sequence ID" value="NZ_JALJXV010000013.1"/>
</dbReference>